<dbReference type="InterPro" id="IPR003697">
    <property type="entry name" value="Maf-like"/>
</dbReference>
<keyword evidence="3" id="KW-0963">Cytoplasm</keyword>
<comment type="subcellular location">
    <subcellularLocation>
        <location evidence="3">Cytoplasm</location>
    </subcellularLocation>
</comment>
<evidence type="ECO:0000313" key="4">
    <source>
        <dbReference type="EMBL" id="PRZ33880.1"/>
    </source>
</evidence>
<gene>
    <name evidence="4" type="ORF">CLV47_12413</name>
</gene>
<keyword evidence="2 3" id="KW-0378">Hydrolase</keyword>
<name>A0A2T0ZBZ2_9ACTN</name>
<accession>A0A2T0ZBZ2</accession>
<sequence>MSRTSAINVVLASRSPARRAILRAAGIDPEVVVSGVDEDAVLASMGAASPAQQVIGLATAKATAVASKLGPVDGPTVVIGCDSMFEMDGEVRGKPIDEDDAVRRLSAMRGNSGILHTGHYVVRLDEDRTAHGAASTVVHIGEMSDDEIAAYVDTGEPLQVAGAFTIDGIGGWFVDKIEGDHTNVVGLSLPLMRTLLGQVGIPATDLLHGNRRSTA</sequence>
<dbReference type="EC" id="3.6.1.9" evidence="3"/>
<dbReference type="Pfam" id="PF02545">
    <property type="entry name" value="Maf"/>
    <property type="match status" value="1"/>
</dbReference>
<dbReference type="CDD" id="cd00555">
    <property type="entry name" value="Maf"/>
    <property type="match status" value="1"/>
</dbReference>
<organism evidence="4 5">
    <name type="scientific">Antricoccus suffuscus</name>
    <dbReference type="NCBI Taxonomy" id="1629062"/>
    <lineage>
        <taxon>Bacteria</taxon>
        <taxon>Bacillati</taxon>
        <taxon>Actinomycetota</taxon>
        <taxon>Actinomycetes</taxon>
        <taxon>Geodermatophilales</taxon>
        <taxon>Antricoccaceae</taxon>
        <taxon>Antricoccus</taxon>
    </lineage>
</organism>
<dbReference type="HAMAP" id="MF_00528">
    <property type="entry name" value="Maf"/>
    <property type="match status" value="1"/>
</dbReference>
<comment type="cofactor">
    <cofactor evidence="1 3">
        <name>a divalent metal cation</name>
        <dbReference type="ChEBI" id="CHEBI:60240"/>
    </cofactor>
</comment>
<dbReference type="RefSeq" id="WP_106350852.1">
    <property type="nucleotide sequence ID" value="NZ_PVUE01000024.1"/>
</dbReference>
<dbReference type="PIRSF" id="PIRSF006305">
    <property type="entry name" value="Maf"/>
    <property type="match status" value="1"/>
</dbReference>
<dbReference type="EMBL" id="PVUE01000024">
    <property type="protein sequence ID" value="PRZ33880.1"/>
    <property type="molecule type" value="Genomic_DNA"/>
</dbReference>
<reference evidence="4 5" key="1">
    <citation type="submission" date="2018-03" db="EMBL/GenBank/DDBJ databases">
        <title>Genomic Encyclopedia of Archaeal and Bacterial Type Strains, Phase II (KMG-II): from individual species to whole genera.</title>
        <authorList>
            <person name="Goeker M."/>
        </authorList>
    </citation>
    <scope>NUCLEOTIDE SEQUENCE [LARGE SCALE GENOMIC DNA]</scope>
    <source>
        <strain evidence="4 5">DSM 100065</strain>
    </source>
</reference>
<dbReference type="Gene3D" id="3.90.950.10">
    <property type="match status" value="1"/>
</dbReference>
<dbReference type="AlphaFoldDB" id="A0A2T0ZBZ2"/>
<comment type="catalytic activity">
    <reaction evidence="3">
        <text>a 2'-deoxyribonucleoside 5'-triphosphate + H2O = a 2'-deoxyribonucleoside 5'-phosphate + diphosphate + H(+)</text>
        <dbReference type="Rhea" id="RHEA:44644"/>
        <dbReference type="ChEBI" id="CHEBI:15377"/>
        <dbReference type="ChEBI" id="CHEBI:15378"/>
        <dbReference type="ChEBI" id="CHEBI:33019"/>
        <dbReference type="ChEBI" id="CHEBI:61560"/>
        <dbReference type="ChEBI" id="CHEBI:65317"/>
        <dbReference type="EC" id="3.6.1.9"/>
    </reaction>
</comment>
<dbReference type="Proteomes" id="UP000237752">
    <property type="component" value="Unassembled WGS sequence"/>
</dbReference>
<evidence type="ECO:0000256" key="2">
    <source>
        <dbReference type="ARBA" id="ARBA00022801"/>
    </source>
</evidence>
<evidence type="ECO:0000256" key="1">
    <source>
        <dbReference type="ARBA" id="ARBA00001968"/>
    </source>
</evidence>
<dbReference type="PANTHER" id="PTHR43213">
    <property type="entry name" value="BIFUNCTIONAL DTTP/UTP PYROPHOSPHATASE/METHYLTRANSFERASE PROTEIN-RELATED"/>
    <property type="match status" value="1"/>
</dbReference>
<feature type="active site" description="Proton acceptor" evidence="3">
    <location>
        <position position="82"/>
    </location>
</feature>
<dbReference type="GO" id="GO:0009117">
    <property type="term" value="P:nucleotide metabolic process"/>
    <property type="evidence" value="ECO:0007669"/>
    <property type="project" value="UniProtKB-KW"/>
</dbReference>
<evidence type="ECO:0000313" key="5">
    <source>
        <dbReference type="Proteomes" id="UP000237752"/>
    </source>
</evidence>
<evidence type="ECO:0000256" key="3">
    <source>
        <dbReference type="HAMAP-Rule" id="MF_00528"/>
    </source>
</evidence>
<comment type="similarity">
    <text evidence="3">Belongs to the Maf family.</text>
</comment>
<comment type="caution">
    <text evidence="3">Lacks conserved residue(s) required for the propagation of feature annotation.</text>
</comment>
<dbReference type="GO" id="GO:0005737">
    <property type="term" value="C:cytoplasm"/>
    <property type="evidence" value="ECO:0007669"/>
    <property type="project" value="UniProtKB-SubCell"/>
</dbReference>
<keyword evidence="5" id="KW-1185">Reference proteome</keyword>
<dbReference type="PANTHER" id="PTHR43213:SF5">
    <property type="entry name" value="BIFUNCTIONAL DTTP_UTP PYROPHOSPHATASE_METHYLTRANSFERASE PROTEIN-RELATED"/>
    <property type="match status" value="1"/>
</dbReference>
<comment type="caution">
    <text evidence="4">The sequence shown here is derived from an EMBL/GenBank/DDBJ whole genome shotgun (WGS) entry which is preliminary data.</text>
</comment>
<comment type="catalytic activity">
    <reaction evidence="3">
        <text>a ribonucleoside 5'-triphosphate + H2O = a ribonucleoside 5'-phosphate + diphosphate + H(+)</text>
        <dbReference type="Rhea" id="RHEA:23996"/>
        <dbReference type="ChEBI" id="CHEBI:15377"/>
        <dbReference type="ChEBI" id="CHEBI:15378"/>
        <dbReference type="ChEBI" id="CHEBI:33019"/>
        <dbReference type="ChEBI" id="CHEBI:58043"/>
        <dbReference type="ChEBI" id="CHEBI:61557"/>
        <dbReference type="EC" id="3.6.1.9"/>
    </reaction>
</comment>
<keyword evidence="3" id="KW-0546">Nucleotide metabolism</keyword>
<dbReference type="OrthoDB" id="3527985at2"/>
<dbReference type="NCBIfam" id="TIGR00172">
    <property type="entry name" value="maf"/>
    <property type="match status" value="1"/>
</dbReference>
<proteinExistence type="inferred from homology"/>
<comment type="function">
    <text evidence="3">Nucleoside triphosphate pyrophosphatase. May have a dual role in cell division arrest and in preventing the incorporation of modified nucleotides into cellular nucleic acids.</text>
</comment>
<protein>
    <recommendedName>
        <fullName evidence="3">Nucleoside triphosphate pyrophosphatase</fullName>
        <ecNumber evidence="3">3.6.1.9</ecNumber>
    </recommendedName>
    <alternativeName>
        <fullName evidence="3">Nucleotide pyrophosphatase</fullName>
        <shortName evidence="3">Nucleotide PPase</shortName>
    </alternativeName>
</protein>
<dbReference type="InterPro" id="IPR029001">
    <property type="entry name" value="ITPase-like_fam"/>
</dbReference>
<dbReference type="SUPFAM" id="SSF52972">
    <property type="entry name" value="ITPase-like"/>
    <property type="match status" value="1"/>
</dbReference>
<dbReference type="GO" id="GO:0047429">
    <property type="term" value="F:nucleoside triphosphate diphosphatase activity"/>
    <property type="evidence" value="ECO:0007669"/>
    <property type="project" value="UniProtKB-EC"/>
</dbReference>